<proteinExistence type="predicted"/>
<dbReference type="Gene3D" id="1.10.287.70">
    <property type="match status" value="1"/>
</dbReference>
<keyword evidence="1" id="KW-1133">Transmembrane helix</keyword>
<evidence type="ECO:0000256" key="1">
    <source>
        <dbReference type="SAM" id="Phobius"/>
    </source>
</evidence>
<dbReference type="OMA" id="WECPHES"/>
<dbReference type="Proteomes" id="UP000297053">
    <property type="component" value="Chromosome"/>
</dbReference>
<gene>
    <name evidence="2" type="ORF">E5139_15255</name>
</gene>
<dbReference type="Gene3D" id="2.160.20.80">
    <property type="entry name" value="E3 ubiquitin-protein ligase SopA"/>
    <property type="match status" value="2"/>
</dbReference>
<dbReference type="RefSeq" id="WP_015763378.1">
    <property type="nucleotide sequence ID" value="NZ_CP039375.1"/>
</dbReference>
<dbReference type="InterPro" id="IPR001646">
    <property type="entry name" value="5peptide_repeat"/>
</dbReference>
<dbReference type="PANTHER" id="PTHR14136:SF17">
    <property type="entry name" value="BTB_POZ DOMAIN-CONTAINING PROTEIN KCTD9"/>
    <property type="match status" value="1"/>
</dbReference>
<organism evidence="2 3">
    <name type="scientific">Halomicrobium mukohataei</name>
    <dbReference type="NCBI Taxonomy" id="57705"/>
    <lineage>
        <taxon>Archaea</taxon>
        <taxon>Methanobacteriati</taxon>
        <taxon>Methanobacteriota</taxon>
        <taxon>Stenosarchaea group</taxon>
        <taxon>Halobacteria</taxon>
        <taxon>Halobacteriales</taxon>
        <taxon>Haloarculaceae</taxon>
        <taxon>Halomicrobium</taxon>
    </lineage>
</organism>
<evidence type="ECO:0000313" key="3">
    <source>
        <dbReference type="Proteomes" id="UP000297053"/>
    </source>
</evidence>
<dbReference type="GeneID" id="42180326"/>
<dbReference type="InterPro" id="IPR051082">
    <property type="entry name" value="Pentapeptide-BTB/POZ_domain"/>
</dbReference>
<dbReference type="Pfam" id="PF13576">
    <property type="entry name" value="Pentapeptide_3"/>
    <property type="match status" value="3"/>
</dbReference>
<dbReference type="PANTHER" id="PTHR14136">
    <property type="entry name" value="BTB_POZ DOMAIN-CONTAINING PROTEIN KCTD9"/>
    <property type="match status" value="1"/>
</dbReference>
<feature type="transmembrane region" description="Helical" evidence="1">
    <location>
        <begin position="650"/>
        <end position="669"/>
    </location>
</feature>
<feature type="transmembrane region" description="Helical" evidence="1">
    <location>
        <begin position="675"/>
        <end position="699"/>
    </location>
</feature>
<feature type="transmembrane region" description="Helical" evidence="1">
    <location>
        <begin position="606"/>
        <end position="629"/>
    </location>
</feature>
<accession>A0A4D6KI28</accession>
<dbReference type="KEGG" id="halz:E5139_15255"/>
<evidence type="ECO:0000313" key="2">
    <source>
        <dbReference type="EMBL" id="QCD66935.1"/>
    </source>
</evidence>
<sequence length="704" mass="77169">MPETAISDSRALLERSPDEREALDIGDDEVLDALFSVIERGDQEEKVLSDCTLPALNLDFRTVESDNNHPVVFRNCTFEGAVSAVDADVTVPISFENCDIGGLELPGARFEFDLELSDSTVSGDVDAFEARFDDQFDVTGSTFTGPVTLQEAHFGNDADFERASFEESVSFETASFSGASNELGDNASFEEATFEGEVDFRQAAFTYADFADVSVAGRVGFEETTFTGDVAFTRATFQSEADFDEVDFGGDVDFESVTFEGTAVFRGAEFEGGARSLEEDATFSQAVFDDELNARDAHFRDGLFDGITVNGPATFEGIRFDGDASFEAATFADEVDFDEARFDGDVSFEQVSFDGVAIFRGAEFRGADNHLEEDASFDGATFEARAGFEDAVFSSGSFVDTRFAAETDFRGAKFDRAVFHVVPITNESYVDFTRAIIKDGEIRQPEGGWVRYDLTNASVGSVSLSATTESDHRQLLDYFRFCNTEFNEFDGYDFDFSAHTDYLDRNDWSLHEFDENFADVTFALPMTPENVERTYLKAKTAASSAGQMKAAGEFRVRRQQFARKKYVGIARDGTTDLVTRAKNASRAVENAFLGITCGHGMRLGRIVAVFALFPLFPAVLYAFGGSAFATTIPPLSGAPGLFSPEGLSILYRNIHFSYITFLTIGYGYIGPEGAAARAMAGMEVYVNVILSGLVLYCLIKRSEI</sequence>
<reference evidence="2 3" key="1">
    <citation type="submission" date="2019-04" db="EMBL/GenBank/DDBJ databases">
        <title>Complete genome sequence of Arthrobacter sp. ZXY-2 associated with effective atrazine degradation and salt adaptation.</title>
        <authorList>
            <person name="Zhao X."/>
        </authorList>
    </citation>
    <scope>NUCLEOTIDE SEQUENCE [LARGE SCALE GENOMIC DNA]</scope>
    <source>
        <strain evidence="3">ZP60</strain>
    </source>
</reference>
<name>A0A4D6KI28_9EURY</name>
<protein>
    <submittedName>
        <fullName evidence="2">Pentapeptide repeat-containing protein</fullName>
    </submittedName>
</protein>
<keyword evidence="1" id="KW-0472">Membrane</keyword>
<keyword evidence="1" id="KW-0812">Transmembrane</keyword>
<dbReference type="SUPFAM" id="SSF81324">
    <property type="entry name" value="Voltage-gated potassium channels"/>
    <property type="match status" value="1"/>
</dbReference>
<reference evidence="2 3" key="2">
    <citation type="submission" date="2019-04" db="EMBL/GenBank/DDBJ databases">
        <authorList>
            <person name="Yang S."/>
            <person name="Wei W."/>
        </authorList>
    </citation>
    <scope>NUCLEOTIDE SEQUENCE [LARGE SCALE GENOMIC DNA]</scope>
    <source>
        <strain evidence="3">ZP60</strain>
    </source>
</reference>
<dbReference type="AlphaFoldDB" id="A0A4D6KI28"/>
<dbReference type="EMBL" id="CP039375">
    <property type="protein sequence ID" value="QCD66935.1"/>
    <property type="molecule type" value="Genomic_DNA"/>
</dbReference>